<feature type="domain" description="ACT" evidence="8">
    <location>
        <begin position="764"/>
        <end position="846"/>
    </location>
</feature>
<keyword evidence="5 7" id="KW-0460">Magnesium</keyword>
<dbReference type="GO" id="GO:0006808">
    <property type="term" value="P:regulation of nitrogen utilization"/>
    <property type="evidence" value="ECO:0007669"/>
    <property type="project" value="UniProtKB-UniRule"/>
</dbReference>
<dbReference type="EC" id="3.1.4.-" evidence="7"/>
<reference evidence="10 11" key="1">
    <citation type="submission" date="2017-06" db="EMBL/GenBank/DDBJ databases">
        <authorList>
            <person name="Kim H.J."/>
            <person name="Triplett B.A."/>
        </authorList>
    </citation>
    <scope>NUCLEOTIDE SEQUENCE [LARGE SCALE GENOMIC DNA]</scope>
    <source>
        <strain evidence="10 11">B29T1</strain>
    </source>
</reference>
<dbReference type="GO" id="GO:0008882">
    <property type="term" value="F:[glutamate-ammonia-ligase] adenylyltransferase activity"/>
    <property type="evidence" value="ECO:0007669"/>
    <property type="project" value="InterPro"/>
</dbReference>
<dbReference type="Pfam" id="PF01966">
    <property type="entry name" value="HD"/>
    <property type="match status" value="1"/>
</dbReference>
<dbReference type="SUPFAM" id="SSF81593">
    <property type="entry name" value="Nucleotidyltransferase substrate binding subunit/domain"/>
    <property type="match status" value="1"/>
</dbReference>
<dbReference type="Pfam" id="PF03710">
    <property type="entry name" value="GlnE"/>
    <property type="match status" value="1"/>
</dbReference>
<dbReference type="AlphaFoldDB" id="A0A212PYF4"/>
<dbReference type="SUPFAM" id="SSF81891">
    <property type="entry name" value="Poly A polymerase C-terminal region-like"/>
    <property type="match status" value="1"/>
</dbReference>
<comment type="function">
    <text evidence="7">Modifies, by uridylylation and deuridylylation, the PII regulatory proteins (GlnB and homologs), in response to the nitrogen status of the cell that GlnD senses through the glutamine level. Under low glutamine levels, catalyzes the conversion of the PII proteins and UTP to PII-UMP and PPi, while under higher glutamine levels, GlnD hydrolyzes PII-UMP to PII and UMP (deuridylylation). Thus, controls uridylylation state and activity of the PII proteins, and plays an important role in the regulation of nitrogen metabolism.</text>
</comment>
<organism evidence="10 11">
    <name type="scientific">Arboricoccus pini</name>
    <dbReference type="NCBI Taxonomy" id="1963835"/>
    <lineage>
        <taxon>Bacteria</taxon>
        <taxon>Pseudomonadati</taxon>
        <taxon>Pseudomonadota</taxon>
        <taxon>Alphaproteobacteria</taxon>
        <taxon>Geminicoccales</taxon>
        <taxon>Geminicoccaceae</taxon>
        <taxon>Arboricoccus</taxon>
    </lineage>
</organism>
<evidence type="ECO:0000259" key="9">
    <source>
        <dbReference type="PROSITE" id="PS51831"/>
    </source>
</evidence>
<dbReference type="Gene3D" id="1.10.3090.10">
    <property type="entry name" value="cca-adding enzyme, domain 2"/>
    <property type="match status" value="1"/>
</dbReference>
<dbReference type="InterPro" id="IPR043519">
    <property type="entry name" value="NT_sf"/>
</dbReference>
<name>A0A212PYF4_9PROT</name>
<comment type="activity regulation">
    <text evidence="7">Uridylyltransferase (UTase) activity is inhibited by glutamine, while glutamine activates uridylyl-removing (UR) activity.</text>
</comment>
<dbReference type="NCBIfam" id="TIGR01693">
    <property type="entry name" value="UTase_glnD"/>
    <property type="match status" value="1"/>
</dbReference>
<evidence type="ECO:0000313" key="11">
    <source>
        <dbReference type="Proteomes" id="UP000197065"/>
    </source>
</evidence>
<dbReference type="HAMAP" id="MF_00277">
    <property type="entry name" value="PII_uridylyl_transf"/>
    <property type="match status" value="1"/>
</dbReference>
<dbReference type="SUPFAM" id="SSF55021">
    <property type="entry name" value="ACT-like"/>
    <property type="match status" value="2"/>
</dbReference>
<feature type="domain" description="HD" evidence="9">
    <location>
        <begin position="519"/>
        <end position="641"/>
    </location>
</feature>
<dbReference type="RefSeq" id="WP_088559501.1">
    <property type="nucleotide sequence ID" value="NZ_FYEH01000001.1"/>
</dbReference>
<evidence type="ECO:0000256" key="5">
    <source>
        <dbReference type="ARBA" id="ARBA00022842"/>
    </source>
</evidence>
<dbReference type="EC" id="2.7.7.59" evidence="7"/>
<dbReference type="SMART" id="SM00471">
    <property type="entry name" value="HDc"/>
    <property type="match status" value="1"/>
</dbReference>
<comment type="domain">
    <text evidence="7">Has four distinct domains: an N-terminal nucleotidyltransferase (NT) domain responsible for UTase activity, a central HD domain that encodes UR activity, and two C-terminal ACT domains that seem to have a role in glutamine sensing.</text>
</comment>
<evidence type="ECO:0000259" key="8">
    <source>
        <dbReference type="PROSITE" id="PS51671"/>
    </source>
</evidence>
<dbReference type="CDD" id="cd04900">
    <property type="entry name" value="ACT_UUR-like_1"/>
    <property type="match status" value="1"/>
</dbReference>
<dbReference type="Pfam" id="PF08335">
    <property type="entry name" value="GlnD_UR_UTase"/>
    <property type="match status" value="1"/>
</dbReference>
<gene>
    <name evidence="7" type="primary">glnD</name>
    <name evidence="10" type="ORF">SAMN07250955_101167</name>
</gene>
<proteinExistence type="inferred from homology"/>
<feature type="region of interest" description="Uridylyltransferase" evidence="7">
    <location>
        <begin position="1"/>
        <end position="403"/>
    </location>
</feature>
<dbReference type="CDD" id="cd04899">
    <property type="entry name" value="ACT_ACR-UUR-like_2"/>
    <property type="match status" value="1"/>
</dbReference>
<evidence type="ECO:0000256" key="1">
    <source>
        <dbReference type="ARBA" id="ARBA00022679"/>
    </source>
</evidence>
<dbReference type="InterPro" id="IPR010043">
    <property type="entry name" value="UTase/UR"/>
</dbReference>
<dbReference type="InterPro" id="IPR045865">
    <property type="entry name" value="ACT-like_dom_sf"/>
</dbReference>
<dbReference type="GO" id="GO:0008773">
    <property type="term" value="F:[protein-PII] uridylyltransferase activity"/>
    <property type="evidence" value="ECO:0007669"/>
    <property type="project" value="UniProtKB-UniRule"/>
</dbReference>
<protein>
    <recommendedName>
        <fullName evidence="7">Bifunctional uridylyltransferase/uridylyl-removing enzyme</fullName>
        <shortName evidence="7">UTase/UR</shortName>
    </recommendedName>
    <alternativeName>
        <fullName evidence="7">Bifunctional [protein-PII] modification enzyme</fullName>
    </alternativeName>
    <alternativeName>
        <fullName evidence="7">Bifunctional nitrogen sensor protein</fullName>
    </alternativeName>
    <domain>
        <recommendedName>
            <fullName evidence="7">[Protein-PII] uridylyltransferase</fullName>
            <shortName evidence="7">PII uridylyltransferase</shortName>
            <shortName evidence="7">UTase</shortName>
            <ecNumber evidence="7">2.7.7.59</ecNumber>
        </recommendedName>
    </domain>
    <domain>
        <recommendedName>
            <fullName evidence="7">[Protein-PII]-UMP uridylyl-removing enzyme</fullName>
            <shortName evidence="7">UR</shortName>
            <ecNumber evidence="7">3.1.4.-</ecNumber>
        </recommendedName>
    </domain>
</protein>
<dbReference type="InterPro" id="IPR005190">
    <property type="entry name" value="GlnE_rpt_dom"/>
</dbReference>
<keyword evidence="11" id="KW-1185">Reference proteome</keyword>
<dbReference type="OrthoDB" id="9758038at2"/>
<evidence type="ECO:0000256" key="6">
    <source>
        <dbReference type="ARBA" id="ARBA00023268"/>
    </source>
</evidence>
<comment type="caution">
    <text evidence="7">Lacks conserved residue(s) required for the propagation of feature annotation.</text>
</comment>
<dbReference type="PROSITE" id="PS51831">
    <property type="entry name" value="HD"/>
    <property type="match status" value="1"/>
</dbReference>
<keyword evidence="1 7" id="KW-0808">Transferase</keyword>
<evidence type="ECO:0000256" key="4">
    <source>
        <dbReference type="ARBA" id="ARBA00022801"/>
    </source>
</evidence>
<evidence type="ECO:0000256" key="2">
    <source>
        <dbReference type="ARBA" id="ARBA00022695"/>
    </source>
</evidence>
<dbReference type="Proteomes" id="UP000197065">
    <property type="component" value="Unassembled WGS sequence"/>
</dbReference>
<dbReference type="InterPro" id="IPR013546">
    <property type="entry name" value="PII_UdlTrfase/GS_AdlTrfase"/>
</dbReference>
<comment type="cofactor">
    <cofactor evidence="7">
        <name>Mg(2+)</name>
        <dbReference type="ChEBI" id="CHEBI:18420"/>
    </cofactor>
</comment>
<dbReference type="EMBL" id="FYEH01000001">
    <property type="protein sequence ID" value="SNB52019.1"/>
    <property type="molecule type" value="Genomic_DNA"/>
</dbReference>
<comment type="similarity">
    <text evidence="7">Belongs to the GlnD family.</text>
</comment>
<dbReference type="GO" id="GO:0008081">
    <property type="term" value="F:phosphoric diester hydrolase activity"/>
    <property type="evidence" value="ECO:0007669"/>
    <property type="project" value="UniProtKB-UniRule"/>
</dbReference>
<evidence type="ECO:0000256" key="3">
    <source>
        <dbReference type="ARBA" id="ARBA00022737"/>
    </source>
</evidence>
<dbReference type="CDD" id="cd05401">
    <property type="entry name" value="NT_GlnE_GlnD_like"/>
    <property type="match status" value="1"/>
</dbReference>
<dbReference type="CDD" id="cd00077">
    <property type="entry name" value="HDc"/>
    <property type="match status" value="1"/>
</dbReference>
<comment type="catalytic activity">
    <reaction evidence="7">
        <text>[protein-PII]-L-tyrosine + UTP = [protein-PII]-uridylyl-L-tyrosine + diphosphate</text>
        <dbReference type="Rhea" id="RHEA:13673"/>
        <dbReference type="Rhea" id="RHEA-COMP:12147"/>
        <dbReference type="Rhea" id="RHEA-COMP:12148"/>
        <dbReference type="ChEBI" id="CHEBI:33019"/>
        <dbReference type="ChEBI" id="CHEBI:46398"/>
        <dbReference type="ChEBI" id="CHEBI:46858"/>
        <dbReference type="ChEBI" id="CHEBI:90602"/>
        <dbReference type="EC" id="2.7.7.59"/>
    </reaction>
</comment>
<accession>A0A212PYF4</accession>
<keyword evidence="6 7" id="KW-0511">Multifunctional enzyme</keyword>
<feature type="domain" description="ACT" evidence="8">
    <location>
        <begin position="876"/>
        <end position="948"/>
    </location>
</feature>
<evidence type="ECO:0000256" key="7">
    <source>
        <dbReference type="HAMAP-Rule" id="MF_00277"/>
    </source>
</evidence>
<dbReference type="InterPro" id="IPR003607">
    <property type="entry name" value="HD/PDEase_dom"/>
</dbReference>
<sequence length="948" mass="106343">MRISIGRRGASGAEARSQPVAISQLDDTTEDAVDDSAAHDLAASALIDAPALRLELGQHGAPGGVEPPSLLEDMKHRLQDGRARVRSYFEAGGNAEIVHEALALQMDAIIAGALDYADHRLYGKANPTKGERLAVVAVGGYGRGELAPFSDIDLLFLYEYKRTPWIEQIAEFVLYKLWDLGLKVGQAIRSINECVKLAREDLTVCTALLEARLVWGDPELFHEFDRRYRSEVVQGEEAPFIEAKLAERDQRHLKSHDSRYLLEPNIKEGKGGLRDLQTLVWLGEHIYGIKDVGELVQHGVLTRSSLSRFRKSRAFLMTVRCELHYLTGRAEERLTFDLQPQIAARMGYRDRPRSRGVERFMKHYYLVAKDVGALTRIVCAALEEQHKRKPRFTLPRIGFGRRRINGFFVQGSWVGLAEPDLFVQRPVAMLELFRLAQERELDIHPAALAAVQLNLRLVGNEMRHNPEADRIFLQILTDGPDPALTLTRMNESGILGRFVPEFGRIIGLMQHNLYHVYTVDEHTIRVIEGLSHIEEGKLVQELPVVSEIMPKAISKRELMLAAFLHDIGKGRGGDHSRIGAEIARRFCARMGLTDAFAETVVWLVANHLVMSHFAFRRDAEDAKTIQDFVSIVQSPERLKLLLLLTVADIRAVGPNVWNGWKGQLLRELYHEAAAIMASGDPHGRRRERVDAAKSALARALGSLPDGAWSEPQIAAYLERHDPRYWLGFQAQEHLTHALLIQKADDDHAPLTIDFNVDAFRARTEVFIYAADHPGLFMKIAAALALSGVSITDAHIFTTSDGMALDTLGFQDLERTSAVGDQGRHARIRANIEKALRGEIWLERALEGKRSLPQRTDVFKVEPRVLIDNGASRTYSVIEVNGRDRPGLLFLLAKMLKELGLVIHSAHISTYGERVVDVFYVKDVFGMKVTQKSKIARIERSLLATLREG</sequence>
<dbReference type="InterPro" id="IPR006674">
    <property type="entry name" value="HD_domain"/>
</dbReference>
<dbReference type="PROSITE" id="PS51671">
    <property type="entry name" value="ACT"/>
    <property type="match status" value="2"/>
</dbReference>
<keyword evidence="3" id="KW-0677">Repeat</keyword>
<dbReference type="PANTHER" id="PTHR47320">
    <property type="entry name" value="BIFUNCTIONAL URIDYLYLTRANSFERASE/URIDYLYL-REMOVING ENZYME"/>
    <property type="match status" value="1"/>
</dbReference>
<comment type="catalytic activity">
    <reaction evidence="7">
        <text>[protein-PII]-uridylyl-L-tyrosine + H2O = [protein-PII]-L-tyrosine + UMP + H(+)</text>
        <dbReference type="Rhea" id="RHEA:48600"/>
        <dbReference type="Rhea" id="RHEA-COMP:12147"/>
        <dbReference type="Rhea" id="RHEA-COMP:12148"/>
        <dbReference type="ChEBI" id="CHEBI:15377"/>
        <dbReference type="ChEBI" id="CHEBI:15378"/>
        <dbReference type="ChEBI" id="CHEBI:46858"/>
        <dbReference type="ChEBI" id="CHEBI:57865"/>
        <dbReference type="ChEBI" id="CHEBI:90602"/>
    </reaction>
</comment>
<dbReference type="Gene3D" id="3.30.460.10">
    <property type="entry name" value="Beta Polymerase, domain 2"/>
    <property type="match status" value="1"/>
</dbReference>
<dbReference type="InterPro" id="IPR002912">
    <property type="entry name" value="ACT_dom"/>
</dbReference>
<evidence type="ECO:0000313" key="10">
    <source>
        <dbReference type="EMBL" id="SNB52019.1"/>
    </source>
</evidence>
<dbReference type="PANTHER" id="PTHR47320:SF1">
    <property type="entry name" value="BIFUNCTIONAL URIDYLYLTRANSFERASE_URIDYLYL-REMOVING ENZYME"/>
    <property type="match status" value="1"/>
</dbReference>
<dbReference type="NCBIfam" id="NF003467">
    <property type="entry name" value="PRK05092.1"/>
    <property type="match status" value="1"/>
</dbReference>
<dbReference type="PIRSF" id="PIRSF006288">
    <property type="entry name" value="PII_uridyltransf"/>
    <property type="match status" value="1"/>
</dbReference>
<keyword evidence="4 7" id="KW-0378">Hydrolase</keyword>
<keyword evidence="2 7" id="KW-0548">Nucleotidyltransferase</keyword>
<dbReference type="SUPFAM" id="SSF81301">
    <property type="entry name" value="Nucleotidyltransferase"/>
    <property type="match status" value="1"/>
</dbReference>